<evidence type="ECO:0000256" key="3">
    <source>
        <dbReference type="ARBA" id="ARBA00005402"/>
    </source>
</evidence>
<evidence type="ECO:0000256" key="18">
    <source>
        <dbReference type="ARBA" id="ARBA00038851"/>
    </source>
</evidence>
<dbReference type="GO" id="GO:0005789">
    <property type="term" value="C:endoplasmic reticulum membrane"/>
    <property type="evidence" value="ECO:0007669"/>
    <property type="project" value="UniProtKB-SubCell"/>
</dbReference>
<dbReference type="InterPro" id="IPR018083">
    <property type="entry name" value="Sterol_reductase_CS"/>
</dbReference>
<evidence type="ECO:0000256" key="4">
    <source>
        <dbReference type="ARBA" id="ARBA00022516"/>
    </source>
</evidence>
<evidence type="ECO:0000256" key="23">
    <source>
        <dbReference type="SAM" id="Phobius"/>
    </source>
</evidence>
<protein>
    <recommendedName>
        <fullName evidence="19">7-dehydrocholesterol reductase</fullName>
        <ecNumber evidence="18">1.3.1.21</ecNumber>
    </recommendedName>
    <alternativeName>
        <fullName evidence="20">Sterol Delta(7)-reductase</fullName>
    </alternativeName>
</protein>
<evidence type="ECO:0000256" key="22">
    <source>
        <dbReference type="ARBA" id="ARBA00047826"/>
    </source>
</evidence>
<evidence type="ECO:0000256" key="2">
    <source>
        <dbReference type="ARBA" id="ARBA00004770"/>
    </source>
</evidence>
<evidence type="ECO:0000313" key="24">
    <source>
        <dbReference type="EMBL" id="KII66784.1"/>
    </source>
</evidence>
<evidence type="ECO:0000256" key="21">
    <source>
        <dbReference type="ARBA" id="ARBA00047795"/>
    </source>
</evidence>
<keyword evidence="12" id="KW-0560">Oxidoreductase</keyword>
<accession>A0A0C2IMX7</accession>
<dbReference type="OMA" id="FANMTFI"/>
<keyword evidence="11 23" id="KW-1133">Transmembrane helix</keyword>
<evidence type="ECO:0000256" key="15">
    <source>
        <dbReference type="ARBA" id="ARBA00023136"/>
    </source>
</evidence>
<evidence type="ECO:0000256" key="5">
    <source>
        <dbReference type="ARBA" id="ARBA00022548"/>
    </source>
</evidence>
<keyword evidence="17" id="KW-0753">Steroid metabolism</keyword>
<dbReference type="GO" id="GO:0016132">
    <property type="term" value="P:brassinosteroid biosynthetic process"/>
    <property type="evidence" value="ECO:0007669"/>
    <property type="project" value="TreeGrafter"/>
</dbReference>
<evidence type="ECO:0000256" key="16">
    <source>
        <dbReference type="ARBA" id="ARBA00023166"/>
    </source>
</evidence>
<dbReference type="InterPro" id="IPR001171">
    <property type="entry name" value="ERG24_DHCR-like"/>
</dbReference>
<keyword evidence="16" id="KW-1207">Sterol metabolism</keyword>
<proteinExistence type="inferred from homology"/>
<dbReference type="Pfam" id="PF01222">
    <property type="entry name" value="ERG4_ERG24"/>
    <property type="match status" value="1"/>
</dbReference>
<keyword evidence="13" id="KW-0756">Sterol biosynthesis</keyword>
<dbReference type="PROSITE" id="PS01018">
    <property type="entry name" value="STEROL_REDUCT_2"/>
    <property type="match status" value="1"/>
</dbReference>
<dbReference type="EC" id="1.3.1.21" evidence="18"/>
<keyword evidence="4" id="KW-0444">Lipid biosynthesis</keyword>
<keyword evidence="10" id="KW-0752">Steroid biosynthesis</keyword>
<dbReference type="EMBL" id="JWZT01003445">
    <property type="protein sequence ID" value="KII66784.1"/>
    <property type="molecule type" value="Genomic_DNA"/>
</dbReference>
<evidence type="ECO:0000256" key="17">
    <source>
        <dbReference type="ARBA" id="ARBA00023221"/>
    </source>
</evidence>
<dbReference type="GO" id="GO:0047598">
    <property type="term" value="F:7-dehydrocholesterol reductase activity"/>
    <property type="evidence" value="ECO:0007669"/>
    <property type="project" value="UniProtKB-EC"/>
</dbReference>
<sequence length="187" mass="22172">MRTIDIAHDHFGFYLAWGDVAWLPFMYTLQGFYLMFHPIELSKFSLYIVSMLGFSSIYLFRKSNNQKEEFRNAKAAGNEFFILDRKADFIEAPYLSPDNKKQISFLLADGYWGISRHFNYLTDLGNALAYSLCCGTNCLLPYFYFIYMTILLLHRIQRDDSRCSAKYKESWKQYCTKVPYKLIPYLY</sequence>
<dbReference type="PANTHER" id="PTHR21257:SF38">
    <property type="entry name" value="7-DEHYDROCHOLESTEROL REDUCTASE"/>
    <property type="match status" value="1"/>
</dbReference>
<dbReference type="OrthoDB" id="5326588at2759"/>
<evidence type="ECO:0000256" key="1">
    <source>
        <dbReference type="ARBA" id="ARBA00004477"/>
    </source>
</evidence>
<comment type="catalytic activity">
    <reaction evidence="21">
        <text>cholesterol + NADP(+) = 7-dehydrocholesterol + NADPH + H(+)</text>
        <dbReference type="Rhea" id="RHEA:23984"/>
        <dbReference type="ChEBI" id="CHEBI:15378"/>
        <dbReference type="ChEBI" id="CHEBI:16113"/>
        <dbReference type="ChEBI" id="CHEBI:17759"/>
        <dbReference type="ChEBI" id="CHEBI:57783"/>
        <dbReference type="ChEBI" id="CHEBI:58349"/>
        <dbReference type="EC" id="1.3.1.21"/>
    </reaction>
    <physiologicalReaction direction="right-to-left" evidence="21">
        <dbReference type="Rhea" id="RHEA:23986"/>
    </physiologicalReaction>
</comment>
<dbReference type="UniPathway" id="UPA00063"/>
<name>A0A0C2IMX7_THEKT</name>
<keyword evidence="7" id="KW-0152">Cholesterol biosynthesis</keyword>
<evidence type="ECO:0000256" key="8">
    <source>
        <dbReference type="ARBA" id="ARBA00022824"/>
    </source>
</evidence>
<evidence type="ECO:0000256" key="11">
    <source>
        <dbReference type="ARBA" id="ARBA00022989"/>
    </source>
</evidence>
<comment type="catalytic activity">
    <reaction evidence="22">
        <text>7-dehydrodesmosterol + NADPH + H(+) = desmosterol + NADP(+)</text>
        <dbReference type="Rhea" id="RHEA:46740"/>
        <dbReference type="ChEBI" id="CHEBI:15378"/>
        <dbReference type="ChEBI" id="CHEBI:17737"/>
        <dbReference type="ChEBI" id="CHEBI:27910"/>
        <dbReference type="ChEBI" id="CHEBI:57783"/>
        <dbReference type="ChEBI" id="CHEBI:58349"/>
    </reaction>
    <physiologicalReaction direction="left-to-right" evidence="22">
        <dbReference type="Rhea" id="RHEA:46741"/>
    </physiologicalReaction>
</comment>
<dbReference type="PANTHER" id="PTHR21257">
    <property type="entry name" value="DELTA(14)-STEROL REDUCTASE"/>
    <property type="match status" value="1"/>
</dbReference>
<feature type="transmembrane region" description="Helical" evidence="23">
    <location>
        <begin position="127"/>
        <end position="153"/>
    </location>
</feature>
<evidence type="ECO:0000256" key="7">
    <source>
        <dbReference type="ARBA" id="ARBA00022778"/>
    </source>
</evidence>
<reference evidence="24 25" key="1">
    <citation type="journal article" date="2014" name="Genome Biol. Evol.">
        <title>The genome of the myxosporean Thelohanellus kitauei shows adaptations to nutrient acquisition within its fish host.</title>
        <authorList>
            <person name="Yang Y."/>
            <person name="Xiong J."/>
            <person name="Zhou Z."/>
            <person name="Huo F."/>
            <person name="Miao W."/>
            <person name="Ran C."/>
            <person name="Liu Y."/>
            <person name="Zhang J."/>
            <person name="Feng J."/>
            <person name="Wang M."/>
            <person name="Wang M."/>
            <person name="Wang L."/>
            <person name="Yao B."/>
        </authorList>
    </citation>
    <scope>NUCLEOTIDE SEQUENCE [LARGE SCALE GENOMIC DNA]</scope>
    <source>
        <strain evidence="24">Wuqing</strain>
    </source>
</reference>
<keyword evidence="9" id="KW-0521">NADP</keyword>
<keyword evidence="25" id="KW-1185">Reference proteome</keyword>
<comment type="pathway">
    <text evidence="2">Steroid biosynthesis; cholesterol biosynthesis.</text>
</comment>
<comment type="subcellular location">
    <subcellularLocation>
        <location evidence="1">Endoplasmic reticulum membrane</location>
        <topology evidence="1">Multi-pass membrane protein</topology>
    </subcellularLocation>
</comment>
<feature type="transmembrane region" description="Helical" evidence="23">
    <location>
        <begin position="44"/>
        <end position="61"/>
    </location>
</feature>
<evidence type="ECO:0000313" key="25">
    <source>
        <dbReference type="Proteomes" id="UP000031668"/>
    </source>
</evidence>
<dbReference type="Proteomes" id="UP000031668">
    <property type="component" value="Unassembled WGS sequence"/>
</dbReference>
<evidence type="ECO:0000256" key="13">
    <source>
        <dbReference type="ARBA" id="ARBA00023011"/>
    </source>
</evidence>
<evidence type="ECO:0000256" key="9">
    <source>
        <dbReference type="ARBA" id="ARBA00022857"/>
    </source>
</evidence>
<evidence type="ECO:0000256" key="14">
    <source>
        <dbReference type="ARBA" id="ARBA00023098"/>
    </source>
</evidence>
<dbReference type="GO" id="GO:0006695">
    <property type="term" value="P:cholesterol biosynthetic process"/>
    <property type="evidence" value="ECO:0007669"/>
    <property type="project" value="UniProtKB-UniPathway"/>
</dbReference>
<keyword evidence="6 23" id="KW-0812">Transmembrane</keyword>
<evidence type="ECO:0000256" key="20">
    <source>
        <dbReference type="ARBA" id="ARBA00042688"/>
    </source>
</evidence>
<evidence type="ECO:0000256" key="6">
    <source>
        <dbReference type="ARBA" id="ARBA00022692"/>
    </source>
</evidence>
<evidence type="ECO:0000256" key="10">
    <source>
        <dbReference type="ARBA" id="ARBA00022955"/>
    </source>
</evidence>
<evidence type="ECO:0000256" key="19">
    <source>
        <dbReference type="ARBA" id="ARBA00039984"/>
    </source>
</evidence>
<organism evidence="24 25">
    <name type="scientific">Thelohanellus kitauei</name>
    <name type="common">Myxosporean</name>
    <dbReference type="NCBI Taxonomy" id="669202"/>
    <lineage>
        <taxon>Eukaryota</taxon>
        <taxon>Metazoa</taxon>
        <taxon>Cnidaria</taxon>
        <taxon>Myxozoa</taxon>
        <taxon>Myxosporea</taxon>
        <taxon>Bivalvulida</taxon>
        <taxon>Platysporina</taxon>
        <taxon>Myxobolidae</taxon>
        <taxon>Thelohanellus</taxon>
    </lineage>
</organism>
<gene>
    <name evidence="24" type="ORF">RF11_15250</name>
</gene>
<evidence type="ECO:0000256" key="12">
    <source>
        <dbReference type="ARBA" id="ARBA00023002"/>
    </source>
</evidence>
<keyword evidence="8" id="KW-0256">Endoplasmic reticulum</keyword>
<comment type="similarity">
    <text evidence="3">Belongs to the ERG4/ERG24 family.</text>
</comment>
<feature type="transmembrane region" description="Helical" evidence="23">
    <location>
        <begin position="12"/>
        <end position="32"/>
    </location>
</feature>
<keyword evidence="14" id="KW-0443">Lipid metabolism</keyword>
<comment type="caution">
    <text evidence="24">The sequence shown here is derived from an EMBL/GenBank/DDBJ whole genome shotgun (WGS) entry which is preliminary data.</text>
</comment>
<keyword evidence="5" id="KW-0153">Cholesterol metabolism</keyword>
<keyword evidence="15 23" id="KW-0472">Membrane</keyword>
<dbReference type="Gene3D" id="1.20.120.1630">
    <property type="match status" value="1"/>
</dbReference>
<dbReference type="AlphaFoldDB" id="A0A0C2IMX7"/>